<protein>
    <recommendedName>
        <fullName evidence="3">UPF0122 protein ACFSB2_21450</fullName>
    </recommendedName>
</protein>
<evidence type="ECO:0000256" key="4">
    <source>
        <dbReference type="SAM" id="Coils"/>
    </source>
</evidence>
<dbReference type="Proteomes" id="UP001597079">
    <property type="component" value="Unassembled WGS sequence"/>
</dbReference>
<evidence type="ECO:0000256" key="3">
    <source>
        <dbReference type="HAMAP-Rule" id="MF_00245"/>
    </source>
</evidence>
<reference evidence="6" key="1">
    <citation type="journal article" date="2019" name="Int. J. Syst. Evol. Microbiol.">
        <title>The Global Catalogue of Microorganisms (GCM) 10K type strain sequencing project: providing services to taxonomists for standard genome sequencing and annotation.</title>
        <authorList>
            <consortium name="The Broad Institute Genomics Platform"/>
            <consortium name="The Broad Institute Genome Sequencing Center for Infectious Disease"/>
            <person name="Wu L."/>
            <person name="Ma J."/>
        </authorList>
    </citation>
    <scope>NUCLEOTIDE SEQUENCE [LARGE SCALE GENOMIC DNA]</scope>
    <source>
        <strain evidence="6">CGMCC 1.12286</strain>
    </source>
</reference>
<dbReference type="PANTHER" id="PTHR40083:SF1">
    <property type="entry name" value="UPF0122 PROTEIN YLXM"/>
    <property type="match status" value="1"/>
</dbReference>
<organism evidence="5 6">
    <name type="scientific">Alicyclobacillus fodiniaquatilis</name>
    <dbReference type="NCBI Taxonomy" id="1661150"/>
    <lineage>
        <taxon>Bacteria</taxon>
        <taxon>Bacillati</taxon>
        <taxon>Bacillota</taxon>
        <taxon>Bacilli</taxon>
        <taxon>Bacillales</taxon>
        <taxon>Alicyclobacillaceae</taxon>
        <taxon>Alicyclobacillus</taxon>
    </lineage>
</organism>
<dbReference type="CDD" id="cd06171">
    <property type="entry name" value="Sigma70_r4"/>
    <property type="match status" value="1"/>
</dbReference>
<dbReference type="InterPro" id="IPR013324">
    <property type="entry name" value="RNA_pol_sigma_r3/r4-like"/>
</dbReference>
<keyword evidence="5" id="KW-0238">DNA-binding</keyword>
<dbReference type="PANTHER" id="PTHR40083">
    <property type="entry name" value="UPF0122 PROTEIN CBO2450/CLC_2298"/>
    <property type="match status" value="1"/>
</dbReference>
<evidence type="ECO:0000313" key="5">
    <source>
        <dbReference type="EMBL" id="MFD1677241.1"/>
    </source>
</evidence>
<dbReference type="Pfam" id="PF04297">
    <property type="entry name" value="UPF0122"/>
    <property type="match status" value="1"/>
</dbReference>
<dbReference type="RefSeq" id="WP_377945154.1">
    <property type="nucleotide sequence ID" value="NZ_JBHUCX010000092.1"/>
</dbReference>
<dbReference type="InterPro" id="IPR054831">
    <property type="entry name" value="UPF0122_fam_protein"/>
</dbReference>
<keyword evidence="4" id="KW-0175">Coiled coil</keyword>
<dbReference type="EMBL" id="JBHUCX010000092">
    <property type="protein sequence ID" value="MFD1677241.1"/>
    <property type="molecule type" value="Genomic_DNA"/>
</dbReference>
<keyword evidence="6" id="KW-1185">Reference proteome</keyword>
<dbReference type="GO" id="GO:0003677">
    <property type="term" value="F:DNA binding"/>
    <property type="evidence" value="ECO:0007669"/>
    <property type="project" value="UniProtKB-KW"/>
</dbReference>
<evidence type="ECO:0000313" key="6">
    <source>
        <dbReference type="Proteomes" id="UP001597079"/>
    </source>
</evidence>
<comment type="caution">
    <text evidence="5">The sequence shown here is derived from an EMBL/GenBank/DDBJ whole genome shotgun (WGS) entry which is preliminary data.</text>
</comment>
<evidence type="ECO:0000256" key="1">
    <source>
        <dbReference type="ARBA" id="ARBA00008720"/>
    </source>
</evidence>
<gene>
    <name evidence="5" type="primary">ylxM</name>
    <name evidence="5" type="ORF">ACFSB2_21450</name>
</gene>
<dbReference type="SUPFAM" id="SSF88659">
    <property type="entry name" value="Sigma3 and sigma4 domains of RNA polymerase sigma factors"/>
    <property type="match status" value="1"/>
</dbReference>
<dbReference type="HAMAP" id="MF_00245">
    <property type="entry name" value="UPF0122"/>
    <property type="match status" value="1"/>
</dbReference>
<name>A0ABW4JN00_9BACL</name>
<dbReference type="InterPro" id="IPR007394">
    <property type="entry name" value="UPF0122"/>
</dbReference>
<proteinExistence type="inferred from homology"/>
<accession>A0ABW4JN00</accession>
<dbReference type="InterPro" id="IPR036388">
    <property type="entry name" value="WH-like_DNA-bd_sf"/>
</dbReference>
<comment type="function">
    <text evidence="2 3">Might take part in the signal recognition particle (SRP) pathway. This is inferred from the conservation of its genetic proximity to ftsY/ffh. May be a regulatory protein.</text>
</comment>
<sequence length="135" mass="15274">MYLTVSGTPDNMGEVTRIGDLYDFYGAFLTNRQREIMEMYHVEDWSLGEIAQSLQISRQAVHDQLRRAADQLEQYEAVLQLASMAQRQRDAWQKVMLVWAKTEALLADDAKTRMEQALRDFAETLAGLTGGDAGA</sequence>
<evidence type="ECO:0000256" key="2">
    <source>
        <dbReference type="ARBA" id="ARBA00024764"/>
    </source>
</evidence>
<comment type="similarity">
    <text evidence="1 3">Belongs to the UPF0122 family.</text>
</comment>
<feature type="coiled-coil region" evidence="4">
    <location>
        <begin position="58"/>
        <end position="85"/>
    </location>
</feature>
<dbReference type="NCBIfam" id="NF045758">
    <property type="entry name" value="YlxM"/>
    <property type="match status" value="1"/>
</dbReference>
<dbReference type="Gene3D" id="1.10.10.10">
    <property type="entry name" value="Winged helix-like DNA-binding domain superfamily/Winged helix DNA-binding domain"/>
    <property type="match status" value="1"/>
</dbReference>